<keyword evidence="2" id="KW-1185">Reference proteome</keyword>
<dbReference type="PANTHER" id="PTHR15140:SF37">
    <property type="entry name" value="UBIQUITIN-LIKE DOMAIN-CONTAINING PROTEIN"/>
    <property type="match status" value="1"/>
</dbReference>
<dbReference type="PANTHER" id="PTHR15140">
    <property type="entry name" value="TUBULIN-SPECIFIC CHAPERONE E"/>
    <property type="match status" value="1"/>
</dbReference>
<dbReference type="InterPro" id="IPR032675">
    <property type="entry name" value="LRR_dom_sf"/>
</dbReference>
<accession>A0AAW1VW23</accession>
<dbReference type="SUPFAM" id="SSF52047">
    <property type="entry name" value="RNI-like"/>
    <property type="match status" value="1"/>
</dbReference>
<comment type="caution">
    <text evidence="1">The sequence shown here is derived from an EMBL/GenBank/DDBJ whole genome shotgun (WGS) entry which is preliminary data.</text>
</comment>
<gene>
    <name evidence="1" type="ORF">M0R45_035153</name>
</gene>
<proteinExistence type="predicted"/>
<reference evidence="1 2" key="1">
    <citation type="journal article" date="2023" name="G3 (Bethesda)">
        <title>A chromosome-length genome assembly and annotation of blackberry (Rubus argutus, cv. 'Hillquist').</title>
        <authorList>
            <person name="Bruna T."/>
            <person name="Aryal R."/>
            <person name="Dudchenko O."/>
            <person name="Sargent D.J."/>
            <person name="Mead D."/>
            <person name="Buti M."/>
            <person name="Cavallini A."/>
            <person name="Hytonen T."/>
            <person name="Andres J."/>
            <person name="Pham M."/>
            <person name="Weisz D."/>
            <person name="Mascagni F."/>
            <person name="Usai G."/>
            <person name="Natali L."/>
            <person name="Bassil N."/>
            <person name="Fernandez G.E."/>
            <person name="Lomsadze A."/>
            <person name="Armour M."/>
            <person name="Olukolu B."/>
            <person name="Poorten T."/>
            <person name="Britton C."/>
            <person name="Davik J."/>
            <person name="Ashrafi H."/>
            <person name="Aiden E.L."/>
            <person name="Borodovsky M."/>
            <person name="Worthington M."/>
        </authorList>
    </citation>
    <scope>NUCLEOTIDE SEQUENCE [LARGE SCALE GENOMIC DNA]</scope>
    <source>
        <strain evidence="1">PI 553951</strain>
    </source>
</reference>
<dbReference type="Proteomes" id="UP001457282">
    <property type="component" value="Unassembled WGS sequence"/>
</dbReference>
<name>A0AAW1VW23_RUBAR</name>
<evidence type="ECO:0000313" key="2">
    <source>
        <dbReference type="Proteomes" id="UP001457282"/>
    </source>
</evidence>
<dbReference type="Gene3D" id="3.80.10.10">
    <property type="entry name" value="Ribonuclease Inhibitor"/>
    <property type="match status" value="1"/>
</dbReference>
<protein>
    <submittedName>
        <fullName evidence="1">Uncharacterized protein</fullName>
    </submittedName>
</protein>
<evidence type="ECO:0000313" key="1">
    <source>
        <dbReference type="EMBL" id="KAK9911232.1"/>
    </source>
</evidence>
<organism evidence="1 2">
    <name type="scientific">Rubus argutus</name>
    <name type="common">Southern blackberry</name>
    <dbReference type="NCBI Taxonomy" id="59490"/>
    <lineage>
        <taxon>Eukaryota</taxon>
        <taxon>Viridiplantae</taxon>
        <taxon>Streptophyta</taxon>
        <taxon>Embryophyta</taxon>
        <taxon>Tracheophyta</taxon>
        <taxon>Spermatophyta</taxon>
        <taxon>Magnoliopsida</taxon>
        <taxon>eudicotyledons</taxon>
        <taxon>Gunneridae</taxon>
        <taxon>Pentapetalae</taxon>
        <taxon>rosids</taxon>
        <taxon>fabids</taxon>
        <taxon>Rosales</taxon>
        <taxon>Rosaceae</taxon>
        <taxon>Rosoideae</taxon>
        <taxon>Rosoideae incertae sedis</taxon>
        <taxon>Rubus</taxon>
    </lineage>
</organism>
<sequence length="162" mass="18811">MAVIEKLPNLTKFSFHDVIFEENRKTLVCSKGGFPRLQVLSIGMSNLDDWKVEEGAMPNLCELSIYYWTRLRRVPEGLRYITTLTELIITGMRRTDCSRLQEGGEDFYKVQHVSSLTFEKMYDREEDIPAPNMDRFQSLRKRRMGSPVKLRAALRTCVRGIG</sequence>
<dbReference type="AlphaFoldDB" id="A0AAW1VW23"/>
<dbReference type="EMBL" id="JBEDUW010000007">
    <property type="protein sequence ID" value="KAK9911232.1"/>
    <property type="molecule type" value="Genomic_DNA"/>
</dbReference>